<name>A0ACC2B2J2_DIPCM</name>
<evidence type="ECO:0000313" key="2">
    <source>
        <dbReference type="Proteomes" id="UP001162992"/>
    </source>
</evidence>
<gene>
    <name evidence="1" type="ORF">O6H91_18G073500</name>
</gene>
<reference evidence="2" key="1">
    <citation type="journal article" date="2024" name="Proc. Natl. Acad. Sci. U.S.A.">
        <title>Extraordinary preservation of gene collinearity over three hundred million years revealed in homosporous lycophytes.</title>
        <authorList>
            <person name="Li C."/>
            <person name="Wickell D."/>
            <person name="Kuo L.Y."/>
            <person name="Chen X."/>
            <person name="Nie B."/>
            <person name="Liao X."/>
            <person name="Peng D."/>
            <person name="Ji J."/>
            <person name="Jenkins J."/>
            <person name="Williams M."/>
            <person name="Shu S."/>
            <person name="Plott C."/>
            <person name="Barry K."/>
            <person name="Rajasekar S."/>
            <person name="Grimwood J."/>
            <person name="Han X."/>
            <person name="Sun S."/>
            <person name="Hou Z."/>
            <person name="He W."/>
            <person name="Dai G."/>
            <person name="Sun C."/>
            <person name="Schmutz J."/>
            <person name="Leebens-Mack J.H."/>
            <person name="Li F.W."/>
            <person name="Wang L."/>
        </authorList>
    </citation>
    <scope>NUCLEOTIDE SEQUENCE [LARGE SCALE GENOMIC DNA]</scope>
    <source>
        <strain evidence="2">cv. PW_Plant_1</strain>
    </source>
</reference>
<protein>
    <submittedName>
        <fullName evidence="1">Uncharacterized protein</fullName>
    </submittedName>
</protein>
<dbReference type="Proteomes" id="UP001162992">
    <property type="component" value="Chromosome 18"/>
</dbReference>
<organism evidence="1 2">
    <name type="scientific">Diphasiastrum complanatum</name>
    <name type="common">Issler's clubmoss</name>
    <name type="synonym">Lycopodium complanatum</name>
    <dbReference type="NCBI Taxonomy" id="34168"/>
    <lineage>
        <taxon>Eukaryota</taxon>
        <taxon>Viridiplantae</taxon>
        <taxon>Streptophyta</taxon>
        <taxon>Embryophyta</taxon>
        <taxon>Tracheophyta</taxon>
        <taxon>Lycopodiopsida</taxon>
        <taxon>Lycopodiales</taxon>
        <taxon>Lycopodiaceae</taxon>
        <taxon>Lycopodioideae</taxon>
        <taxon>Diphasiastrum</taxon>
    </lineage>
</organism>
<evidence type="ECO:0000313" key="1">
    <source>
        <dbReference type="EMBL" id="KAJ7524023.1"/>
    </source>
</evidence>
<keyword evidence="2" id="KW-1185">Reference proteome</keyword>
<dbReference type="EMBL" id="CM055109">
    <property type="protein sequence ID" value="KAJ7524023.1"/>
    <property type="molecule type" value="Genomic_DNA"/>
</dbReference>
<proteinExistence type="predicted"/>
<sequence length="458" mass="52344">MMEAMKPMYGDIERNHDTTLSEVDSAAELFLKEEKHDVRSLICDAVEILQVNGQGDCIEEHEIFGGSIDEDFDRESDCNEEEDELLGALDWLDLCDDLQSRGTGQGLAAITGSRICQNRRPNAHGGLHNAQFLARGSLQPRANRHQKFISHIHAGPLSEWEGQTKVAMSNSVTTEVRQSVKQQAEGRTRVTEKSDRATVEQALDPRTRMVLFKMLNRGVFSNINGCISTGKEANVYHATKDNGDEFAVKVYKTSILVFKDREKYVQGDFRFRHGYCKHNPRKMVKTWAEKEMRNLSRLRAAGILSPTPLLLRLHVLVMSFIGKNGWAAPRLKDAVLTELKFRECYLEIIVVMRIMYQRCRLVHGDLSEYNILYHEGHLHIIDVSQSVDLDHPRALDFLRQDCLHINDFFRKSGVAVMNTRELFDFVVDSTLPNDQVDEYLEKVHCHLLTLCVLVNIFL</sequence>
<comment type="caution">
    <text evidence="1">The sequence shown here is derived from an EMBL/GenBank/DDBJ whole genome shotgun (WGS) entry which is preliminary data.</text>
</comment>
<accession>A0ACC2B2J2</accession>